<keyword evidence="7" id="KW-1185">Reference proteome</keyword>
<evidence type="ECO:0000256" key="2">
    <source>
        <dbReference type="ARBA" id="ARBA00023004"/>
    </source>
</evidence>
<dbReference type="PANTHER" id="PTHR47435">
    <property type="entry name" value="KELCH REPEAT PROTEIN (AFU_ORTHOLOGUE AFUA_5G12780)"/>
    <property type="match status" value="1"/>
</dbReference>
<feature type="chain" id="PRO_5025501348" description="Galactose oxidase" evidence="5">
    <location>
        <begin position="21"/>
        <end position="651"/>
    </location>
</feature>
<dbReference type="Proteomes" id="UP000799423">
    <property type="component" value="Unassembled WGS sequence"/>
</dbReference>
<evidence type="ECO:0000313" key="7">
    <source>
        <dbReference type="Proteomes" id="UP000799423"/>
    </source>
</evidence>
<protein>
    <recommendedName>
        <fullName evidence="8">Galactose oxidase</fullName>
    </recommendedName>
</protein>
<keyword evidence="4" id="KW-1133">Transmembrane helix</keyword>
<dbReference type="InterPro" id="IPR011043">
    <property type="entry name" value="Gal_Oxase/kelch_b-propeller"/>
</dbReference>
<organism evidence="6 7">
    <name type="scientific">Plenodomus tracheiphilus IPT5</name>
    <dbReference type="NCBI Taxonomy" id="1408161"/>
    <lineage>
        <taxon>Eukaryota</taxon>
        <taxon>Fungi</taxon>
        <taxon>Dikarya</taxon>
        <taxon>Ascomycota</taxon>
        <taxon>Pezizomycotina</taxon>
        <taxon>Dothideomycetes</taxon>
        <taxon>Pleosporomycetidae</taxon>
        <taxon>Pleosporales</taxon>
        <taxon>Pleosporineae</taxon>
        <taxon>Leptosphaeriaceae</taxon>
        <taxon>Plenodomus</taxon>
    </lineage>
</organism>
<accession>A0A6A7B0L3</accession>
<evidence type="ECO:0000256" key="4">
    <source>
        <dbReference type="SAM" id="Phobius"/>
    </source>
</evidence>
<sequence>MPHTRRSLIVTFNLVGLVWSQGASDDPIKSFCRRWGHSTARIDSRLYIDGGMVGNIPFKSNYSNNYLLFSDLTAQGGDGMPPQSNNLTKPKNVPSVSGGYTWSDNTNKCFYQFGGEYADGPPTEFTMWTYDVLLDQWNSTATNGEKLPQRVSFGAGTQAEDRGFGFYFGGWLNNNTTPDWQGPPLATSGLMRFDFSTGELKNISGPDDSGRAEGHLTYLPLSDAGLLVYFGGIEDQYHNGSYAAANMTDIHIYDLASSKWYTQTASGDIPPTRRQFCADVAWPDDQSSYNIYMYGGYGFGAPAAFDDVYILSVPSFKWVKAFPEGNTPESSVGHGGCTANVINGDQMIVIGGWFPTYDQCDAPDSQGQHNMVLGYNGGDGKLWDKFDPSLIEYIVPTPIISAIGGGPSGGATVTAPSTWGHPDLATYYTLKPSFSVRTATRLVPSATSSSQPSGSKSSNIAAIAGGTVGGLLGAIAILSLILFCLHRRKKAMRKEAAEEQLPTPPPAELAATTFPHEMSTSTASKYIAMHERPPYSGTDQLDSHAVSHHPYTSQYPSSYGFASSSTDVDVVLPITRVQHESPRQGAGGQFYHPRGRTPDLSPTWDQQGSISATSTYQRSYPTPTSPERSSLDLPIQRPPQTYDPSPVPHEP</sequence>
<feature type="transmembrane region" description="Helical" evidence="4">
    <location>
        <begin position="460"/>
        <end position="485"/>
    </location>
</feature>
<dbReference type="EMBL" id="MU006321">
    <property type="protein sequence ID" value="KAF2847935.1"/>
    <property type="molecule type" value="Genomic_DNA"/>
</dbReference>
<dbReference type="InterPro" id="IPR015915">
    <property type="entry name" value="Kelch-typ_b-propeller"/>
</dbReference>
<keyword evidence="1" id="KW-0677">Repeat</keyword>
<keyword evidence="4" id="KW-0472">Membrane</keyword>
<dbReference type="AlphaFoldDB" id="A0A6A7B0L3"/>
<keyword evidence="4" id="KW-0812">Transmembrane</keyword>
<dbReference type="SUPFAM" id="SSF117281">
    <property type="entry name" value="Kelch motif"/>
    <property type="match status" value="1"/>
</dbReference>
<evidence type="ECO:0000256" key="5">
    <source>
        <dbReference type="SAM" id="SignalP"/>
    </source>
</evidence>
<evidence type="ECO:0000313" key="6">
    <source>
        <dbReference type="EMBL" id="KAF2847935.1"/>
    </source>
</evidence>
<dbReference type="CDD" id="cd12087">
    <property type="entry name" value="TM_EGFR-like"/>
    <property type="match status" value="1"/>
</dbReference>
<gene>
    <name evidence="6" type="ORF">T440DRAFT_455188</name>
</gene>
<proteinExistence type="predicted"/>
<name>A0A6A7B0L3_9PLEO</name>
<dbReference type="OrthoDB" id="10251809at2759"/>
<feature type="signal peptide" evidence="5">
    <location>
        <begin position="1"/>
        <end position="20"/>
    </location>
</feature>
<dbReference type="SUPFAM" id="SSF50965">
    <property type="entry name" value="Galactose oxidase, central domain"/>
    <property type="match status" value="1"/>
</dbReference>
<feature type="compositionally biased region" description="Polar residues" evidence="3">
    <location>
        <begin position="603"/>
        <end position="628"/>
    </location>
</feature>
<dbReference type="GO" id="GO:0019760">
    <property type="term" value="P:glucosinolate metabolic process"/>
    <property type="evidence" value="ECO:0007669"/>
    <property type="project" value="UniProtKB-ARBA"/>
</dbReference>
<keyword evidence="2" id="KW-0408">Iron</keyword>
<dbReference type="PANTHER" id="PTHR47435:SF4">
    <property type="entry name" value="KELCH REPEAT PROTEIN (AFU_ORTHOLOGUE AFUA_5G12780)"/>
    <property type="match status" value="1"/>
</dbReference>
<keyword evidence="5" id="KW-0732">Signal</keyword>
<evidence type="ECO:0008006" key="8">
    <source>
        <dbReference type="Google" id="ProtNLM"/>
    </source>
</evidence>
<dbReference type="Pfam" id="PF24681">
    <property type="entry name" value="Kelch_KLHDC2_KLHL20_DRC7"/>
    <property type="match status" value="1"/>
</dbReference>
<reference evidence="6" key="1">
    <citation type="submission" date="2020-01" db="EMBL/GenBank/DDBJ databases">
        <authorList>
            <consortium name="DOE Joint Genome Institute"/>
            <person name="Haridas S."/>
            <person name="Albert R."/>
            <person name="Binder M."/>
            <person name="Bloem J."/>
            <person name="Labutti K."/>
            <person name="Salamov A."/>
            <person name="Andreopoulos B."/>
            <person name="Baker S.E."/>
            <person name="Barry K."/>
            <person name="Bills G."/>
            <person name="Bluhm B.H."/>
            <person name="Cannon C."/>
            <person name="Castanera R."/>
            <person name="Culley D.E."/>
            <person name="Daum C."/>
            <person name="Ezra D."/>
            <person name="Gonzalez J.B."/>
            <person name="Henrissat B."/>
            <person name="Kuo A."/>
            <person name="Liang C."/>
            <person name="Lipzen A."/>
            <person name="Lutzoni F."/>
            <person name="Magnuson J."/>
            <person name="Mondo S."/>
            <person name="Nolan M."/>
            <person name="Ohm R."/>
            <person name="Pangilinan J."/>
            <person name="Park H.-J."/>
            <person name="Ramirez L."/>
            <person name="Alfaro M."/>
            <person name="Sun H."/>
            <person name="Tritt A."/>
            <person name="Yoshinaga Y."/>
            <person name="Zwiers L.-H."/>
            <person name="Turgeon B.G."/>
            <person name="Goodwin S.B."/>
            <person name="Spatafora J.W."/>
            <person name="Crous P.W."/>
            <person name="Grigoriev I.V."/>
        </authorList>
    </citation>
    <scope>NUCLEOTIDE SEQUENCE</scope>
    <source>
        <strain evidence="6">IPT5</strain>
    </source>
</reference>
<evidence type="ECO:0000256" key="1">
    <source>
        <dbReference type="ARBA" id="ARBA00022737"/>
    </source>
</evidence>
<evidence type="ECO:0000256" key="3">
    <source>
        <dbReference type="SAM" id="MobiDB-lite"/>
    </source>
</evidence>
<feature type="region of interest" description="Disordered" evidence="3">
    <location>
        <begin position="577"/>
        <end position="651"/>
    </location>
</feature>
<dbReference type="Gene3D" id="2.120.10.80">
    <property type="entry name" value="Kelch-type beta propeller"/>
    <property type="match status" value="1"/>
</dbReference>